<organism evidence="4 5">
    <name type="scientific">Shewanella gelidii</name>
    <dbReference type="NCBI Taxonomy" id="1642821"/>
    <lineage>
        <taxon>Bacteria</taxon>
        <taxon>Pseudomonadati</taxon>
        <taxon>Pseudomonadota</taxon>
        <taxon>Gammaproteobacteria</taxon>
        <taxon>Alteromonadales</taxon>
        <taxon>Shewanellaceae</taxon>
        <taxon>Shewanella</taxon>
    </lineage>
</organism>
<dbReference type="Gene3D" id="3.90.1200.10">
    <property type="match status" value="1"/>
</dbReference>
<name>A0A917N695_9GAMM</name>
<comment type="caution">
    <text evidence="4">The sequence shown here is derived from an EMBL/GenBank/DDBJ whole genome shotgun (WGS) entry which is preliminary data.</text>
</comment>
<keyword evidence="1" id="KW-0547">Nucleotide-binding</keyword>
<feature type="domain" description="Aminoglycoside phosphotransferase" evidence="3">
    <location>
        <begin position="24"/>
        <end position="248"/>
    </location>
</feature>
<dbReference type="GO" id="GO:0005524">
    <property type="term" value="F:ATP binding"/>
    <property type="evidence" value="ECO:0007669"/>
    <property type="project" value="UniProtKB-KW"/>
</dbReference>
<dbReference type="Proteomes" id="UP000613743">
    <property type="component" value="Unassembled WGS sequence"/>
</dbReference>
<dbReference type="RefSeq" id="WP_188917291.1">
    <property type="nucleotide sequence ID" value="NZ_BMPZ01000001.1"/>
</dbReference>
<reference evidence="4" key="1">
    <citation type="journal article" date="2014" name="Int. J. Syst. Evol. Microbiol.">
        <title>Complete genome sequence of Corynebacterium casei LMG S-19264T (=DSM 44701T), isolated from a smear-ripened cheese.</title>
        <authorList>
            <consortium name="US DOE Joint Genome Institute (JGI-PGF)"/>
            <person name="Walter F."/>
            <person name="Albersmeier A."/>
            <person name="Kalinowski J."/>
            <person name="Ruckert C."/>
        </authorList>
    </citation>
    <scope>NUCLEOTIDE SEQUENCE</scope>
    <source>
        <strain evidence="4">JCM 30804</strain>
    </source>
</reference>
<proteinExistence type="predicted"/>
<evidence type="ECO:0000313" key="5">
    <source>
        <dbReference type="Proteomes" id="UP000613743"/>
    </source>
</evidence>
<dbReference type="AlphaFoldDB" id="A0A917N695"/>
<dbReference type="InterPro" id="IPR011009">
    <property type="entry name" value="Kinase-like_dom_sf"/>
</dbReference>
<accession>A0A917N695</accession>
<keyword evidence="5" id="KW-1185">Reference proteome</keyword>
<evidence type="ECO:0000259" key="3">
    <source>
        <dbReference type="Pfam" id="PF01636"/>
    </source>
</evidence>
<dbReference type="EMBL" id="BMPZ01000001">
    <property type="protein sequence ID" value="GGI69975.1"/>
    <property type="molecule type" value="Genomic_DNA"/>
</dbReference>
<evidence type="ECO:0000256" key="1">
    <source>
        <dbReference type="ARBA" id="ARBA00022741"/>
    </source>
</evidence>
<dbReference type="Gene3D" id="3.30.200.20">
    <property type="entry name" value="Phosphorylase Kinase, domain 1"/>
    <property type="match status" value="1"/>
</dbReference>
<reference evidence="4" key="2">
    <citation type="submission" date="2020-09" db="EMBL/GenBank/DDBJ databases">
        <authorList>
            <person name="Sun Q."/>
            <person name="Ohkuma M."/>
        </authorList>
    </citation>
    <scope>NUCLEOTIDE SEQUENCE</scope>
    <source>
        <strain evidence="4">JCM 30804</strain>
    </source>
</reference>
<dbReference type="Pfam" id="PF01636">
    <property type="entry name" value="APH"/>
    <property type="match status" value="1"/>
</dbReference>
<dbReference type="InterPro" id="IPR002575">
    <property type="entry name" value="Aminoglycoside_PTrfase"/>
</dbReference>
<dbReference type="SUPFAM" id="SSF56112">
    <property type="entry name" value="Protein kinase-like (PK-like)"/>
    <property type="match status" value="1"/>
</dbReference>
<protein>
    <submittedName>
        <fullName evidence="4">Cell wall phosphotransferase</fullName>
    </submittedName>
</protein>
<sequence>MSQPEPRFLALSHWLQDCLQQPVDIELISGDASFRRYYRVLTAKHHFILMDSPPTLLPIEPFLAIAKAYAKAGIFVPEVVAYDVPLGAVLLSDLGDEQLLSALTLDSAPHFYQQALDWLPAVAKVKSCISISAGDKESVQSLPCFDADFIDRELAIFREWFIGRHLDLSLSETEQQMVAQVFAQISDVMLQQPQIGMHRDFHSRNLMIVDKRLAVIDFQDAVIGPLTYDCVSLLKDCYVRWPDTLVERMSQYHYQQCIQHSLLSPEVDYATYEYWFDVTGLQRHLKVLGIFCRLNYRDNKPAYMADIPLTLSYIQQVTQKYAQFHQFHHWMQQRVVPVWEARL</sequence>
<dbReference type="PANTHER" id="PTHR33540">
    <property type="entry name" value="TRNA THREONYLCARBAMOYLADENOSINE BIOSYNTHESIS PROTEIN TSAE"/>
    <property type="match status" value="1"/>
</dbReference>
<evidence type="ECO:0000256" key="2">
    <source>
        <dbReference type="ARBA" id="ARBA00022840"/>
    </source>
</evidence>
<gene>
    <name evidence="4" type="ORF">GCM10009332_03920</name>
</gene>
<evidence type="ECO:0000313" key="4">
    <source>
        <dbReference type="EMBL" id="GGI69975.1"/>
    </source>
</evidence>
<dbReference type="PANTHER" id="PTHR33540:SF1">
    <property type="entry name" value="N-ACETYLMURAMATE_N-ACETYLGLUCOSAMINE KINASE"/>
    <property type="match status" value="1"/>
</dbReference>
<keyword evidence="2" id="KW-0067">ATP-binding</keyword>